<reference evidence="1 3" key="1">
    <citation type="journal article" date="2008" name="Science">
        <title>The Physcomitrella genome reveals evolutionary insights into the conquest of land by plants.</title>
        <authorList>
            <person name="Rensing S."/>
            <person name="Lang D."/>
            <person name="Zimmer A."/>
            <person name="Terry A."/>
            <person name="Salamov A."/>
            <person name="Shapiro H."/>
            <person name="Nishiyama T."/>
            <person name="Perroud P.-F."/>
            <person name="Lindquist E."/>
            <person name="Kamisugi Y."/>
            <person name="Tanahashi T."/>
            <person name="Sakakibara K."/>
            <person name="Fujita T."/>
            <person name="Oishi K."/>
            <person name="Shin-I T."/>
            <person name="Kuroki Y."/>
            <person name="Toyoda A."/>
            <person name="Suzuki Y."/>
            <person name="Hashimoto A."/>
            <person name="Yamaguchi K."/>
            <person name="Sugano A."/>
            <person name="Kohara Y."/>
            <person name="Fujiyama A."/>
            <person name="Anterola A."/>
            <person name="Aoki S."/>
            <person name="Ashton N."/>
            <person name="Barbazuk W.B."/>
            <person name="Barker E."/>
            <person name="Bennetzen J."/>
            <person name="Bezanilla M."/>
            <person name="Blankenship R."/>
            <person name="Cho S.H."/>
            <person name="Dutcher S."/>
            <person name="Estelle M."/>
            <person name="Fawcett J.A."/>
            <person name="Gundlach H."/>
            <person name="Hanada K."/>
            <person name="Heyl A."/>
            <person name="Hicks K.A."/>
            <person name="Hugh J."/>
            <person name="Lohr M."/>
            <person name="Mayer K."/>
            <person name="Melkozernov A."/>
            <person name="Murata T."/>
            <person name="Nelson D."/>
            <person name="Pils B."/>
            <person name="Prigge M."/>
            <person name="Reiss B."/>
            <person name="Renner T."/>
            <person name="Rombauts S."/>
            <person name="Rushton P."/>
            <person name="Sanderfoot A."/>
            <person name="Schween G."/>
            <person name="Shiu S.-H."/>
            <person name="Stueber K."/>
            <person name="Theodoulou F.L."/>
            <person name="Tu H."/>
            <person name="Van de Peer Y."/>
            <person name="Verrier P.J."/>
            <person name="Waters E."/>
            <person name="Wood A."/>
            <person name="Yang L."/>
            <person name="Cove D."/>
            <person name="Cuming A."/>
            <person name="Hasebe M."/>
            <person name="Lucas S."/>
            <person name="Mishler D.B."/>
            <person name="Reski R."/>
            <person name="Grigoriev I."/>
            <person name="Quatrano R.S."/>
            <person name="Boore J.L."/>
        </authorList>
    </citation>
    <scope>NUCLEOTIDE SEQUENCE [LARGE SCALE GENOMIC DNA]</scope>
    <source>
        <strain evidence="2 3">cv. Gransden 2004</strain>
    </source>
</reference>
<dbReference type="EnsemblPlants" id="Pp3c1_12911V3.3">
    <property type="protein sequence ID" value="PAC:32970371.CDS.1"/>
    <property type="gene ID" value="Pp3c1_12911"/>
</dbReference>
<dbReference type="EMBL" id="ABEU02000001">
    <property type="protein sequence ID" value="PNR62167.1"/>
    <property type="molecule type" value="Genomic_DNA"/>
</dbReference>
<dbReference type="Gramene" id="Pp3c1_12911V3.5">
    <property type="protein sequence ID" value="PAC:32970373.CDS.1"/>
    <property type="gene ID" value="Pp3c1_12911"/>
</dbReference>
<keyword evidence="3" id="KW-1185">Reference proteome</keyword>
<dbReference type="EnsemblPlants" id="Pp3c1_12911V3.5">
    <property type="protein sequence ID" value="PAC:32970373.CDS.1"/>
    <property type="gene ID" value="Pp3c1_12911"/>
</dbReference>
<evidence type="ECO:0000313" key="2">
    <source>
        <dbReference type="EnsemblPlants" id="PAC:32970369.CDS.1"/>
    </source>
</evidence>
<evidence type="ECO:0000313" key="3">
    <source>
        <dbReference type="Proteomes" id="UP000006727"/>
    </source>
</evidence>
<dbReference type="AlphaFoldDB" id="A0A2K1L816"/>
<dbReference type="Gramene" id="Pp3c1_12911V3.6">
    <property type="protein sequence ID" value="PAC:32970374.CDS.1"/>
    <property type="gene ID" value="Pp3c1_12911"/>
</dbReference>
<organism evidence="1">
    <name type="scientific">Physcomitrium patens</name>
    <name type="common">Spreading-leaved earth moss</name>
    <name type="synonym">Physcomitrella patens</name>
    <dbReference type="NCBI Taxonomy" id="3218"/>
    <lineage>
        <taxon>Eukaryota</taxon>
        <taxon>Viridiplantae</taxon>
        <taxon>Streptophyta</taxon>
        <taxon>Embryophyta</taxon>
        <taxon>Bryophyta</taxon>
        <taxon>Bryophytina</taxon>
        <taxon>Bryopsida</taxon>
        <taxon>Funariidae</taxon>
        <taxon>Funariales</taxon>
        <taxon>Funariaceae</taxon>
        <taxon>Physcomitrium</taxon>
    </lineage>
</organism>
<reference evidence="2" key="3">
    <citation type="submission" date="2020-12" db="UniProtKB">
        <authorList>
            <consortium name="EnsemblPlants"/>
        </authorList>
    </citation>
    <scope>IDENTIFICATION</scope>
</reference>
<dbReference type="Gramene" id="Pp3c1_12911V3.3">
    <property type="protein sequence ID" value="PAC:32970371.CDS.1"/>
    <property type="gene ID" value="Pp3c1_12911"/>
</dbReference>
<dbReference type="Gramene" id="Pp3c1_12911V3.4">
    <property type="protein sequence ID" value="PAC:32970372.CDS.1"/>
    <property type="gene ID" value="Pp3c1_12911"/>
</dbReference>
<protein>
    <submittedName>
        <fullName evidence="1 2">Uncharacterized protein</fullName>
    </submittedName>
</protein>
<dbReference type="InParanoid" id="A0A2K1L816"/>
<reference evidence="1 3" key="2">
    <citation type="journal article" date="2018" name="Plant J.">
        <title>The Physcomitrella patens chromosome-scale assembly reveals moss genome structure and evolution.</title>
        <authorList>
            <person name="Lang D."/>
            <person name="Ullrich K.K."/>
            <person name="Murat F."/>
            <person name="Fuchs J."/>
            <person name="Jenkins J."/>
            <person name="Haas F.B."/>
            <person name="Piednoel M."/>
            <person name="Gundlach H."/>
            <person name="Van Bel M."/>
            <person name="Meyberg R."/>
            <person name="Vives C."/>
            <person name="Morata J."/>
            <person name="Symeonidi A."/>
            <person name="Hiss M."/>
            <person name="Muchero W."/>
            <person name="Kamisugi Y."/>
            <person name="Saleh O."/>
            <person name="Blanc G."/>
            <person name="Decker E.L."/>
            <person name="van Gessel N."/>
            <person name="Grimwood J."/>
            <person name="Hayes R.D."/>
            <person name="Graham S.W."/>
            <person name="Gunter L.E."/>
            <person name="McDaniel S.F."/>
            <person name="Hoernstein S.N.W."/>
            <person name="Larsson A."/>
            <person name="Li F.W."/>
            <person name="Perroud P.F."/>
            <person name="Phillips J."/>
            <person name="Ranjan P."/>
            <person name="Rokshar D.S."/>
            <person name="Rothfels C.J."/>
            <person name="Schneider L."/>
            <person name="Shu S."/>
            <person name="Stevenson D.W."/>
            <person name="Thummler F."/>
            <person name="Tillich M."/>
            <person name="Villarreal Aguilar J.C."/>
            <person name="Widiez T."/>
            <person name="Wong G.K."/>
            <person name="Wymore A."/>
            <person name="Zhang Y."/>
            <person name="Zimmer A.D."/>
            <person name="Quatrano R.S."/>
            <person name="Mayer K.F.X."/>
            <person name="Goodstein D."/>
            <person name="Casacuberta J.M."/>
            <person name="Vandepoele K."/>
            <person name="Reski R."/>
            <person name="Cuming A.C."/>
            <person name="Tuskan G.A."/>
            <person name="Maumus F."/>
            <person name="Salse J."/>
            <person name="Schmutz J."/>
            <person name="Rensing S.A."/>
        </authorList>
    </citation>
    <scope>NUCLEOTIDE SEQUENCE [LARGE SCALE GENOMIC DNA]</scope>
    <source>
        <strain evidence="2 3">cv. Gransden 2004</strain>
    </source>
</reference>
<accession>A0A2K1L816</accession>
<proteinExistence type="predicted"/>
<dbReference type="EnsemblPlants" id="Pp3c1_12911V3.6">
    <property type="protein sequence ID" value="PAC:32970374.CDS.1"/>
    <property type="gene ID" value="Pp3c1_12911"/>
</dbReference>
<sequence>MEKKSCTRTSIFTGQPFVLLIHHSPCSRIFHFFAICSVACFAWQAKNICSPCFKSSCSFQEPELWIEGTNNSNQFLLFFFEYFIEVESI</sequence>
<dbReference type="EnsemblPlants" id="Pp3c1_12911V3.4">
    <property type="protein sequence ID" value="PAC:32970372.CDS.1"/>
    <property type="gene ID" value="Pp3c1_12911"/>
</dbReference>
<dbReference type="EnsemblPlants" id="Pp3c1_12911V3.2">
    <property type="protein sequence ID" value="PAC:32970370.CDS.1"/>
    <property type="gene ID" value="Pp3c1_12911"/>
</dbReference>
<gene>
    <name evidence="1" type="ORF">PHYPA_000591</name>
</gene>
<evidence type="ECO:0000313" key="1">
    <source>
        <dbReference type="EMBL" id="PNR62167.1"/>
    </source>
</evidence>
<dbReference type="EnsemblPlants" id="Pp3c1_12911V3.1">
    <property type="protein sequence ID" value="PAC:32970369.CDS.1"/>
    <property type="gene ID" value="Pp3c1_12911"/>
</dbReference>
<dbReference type="Gramene" id="Pp3c1_12911V3.1">
    <property type="protein sequence ID" value="PAC:32970369.CDS.1"/>
    <property type="gene ID" value="Pp3c1_12911"/>
</dbReference>
<dbReference type="Gramene" id="Pp3c1_12911V3.2">
    <property type="protein sequence ID" value="PAC:32970370.CDS.1"/>
    <property type="gene ID" value="Pp3c1_12911"/>
</dbReference>
<name>A0A2K1L816_PHYPA</name>
<dbReference type="Proteomes" id="UP000006727">
    <property type="component" value="Chromosome 1"/>
</dbReference>